<organism evidence="2 3">
    <name type="scientific">Streptomyces maoxianensis</name>
    <dbReference type="NCBI Taxonomy" id="1459942"/>
    <lineage>
        <taxon>Bacteria</taxon>
        <taxon>Bacillati</taxon>
        <taxon>Actinomycetota</taxon>
        <taxon>Actinomycetes</taxon>
        <taxon>Kitasatosporales</taxon>
        <taxon>Streptomycetaceae</taxon>
        <taxon>Streptomyces</taxon>
    </lineage>
</organism>
<sequence>MQKKRKVGLAAAAAVLVAVPGGLVVKSQAGAAEREAERKSLEQAAEEVFQRRADAPEAQWRKFPPSGGKVWNQADARADVSEVKRKGDQFTVDVNEITIPYASDTYGRKLEPTTPYVGSYRFVFERDGDDWRLVKDLTAQLSK</sequence>
<feature type="chain" id="PRO_5047264332" description="Secreted protein" evidence="1">
    <location>
        <begin position="32"/>
        <end position="143"/>
    </location>
</feature>
<reference evidence="3" key="1">
    <citation type="journal article" date="2019" name="Int. J. Syst. Evol. Microbiol.">
        <title>The Global Catalogue of Microorganisms (GCM) 10K type strain sequencing project: providing services to taxonomists for standard genome sequencing and annotation.</title>
        <authorList>
            <consortium name="The Broad Institute Genomics Platform"/>
            <consortium name="The Broad Institute Genome Sequencing Center for Infectious Disease"/>
            <person name="Wu L."/>
            <person name="Ma J."/>
        </authorList>
    </citation>
    <scope>NUCLEOTIDE SEQUENCE [LARGE SCALE GENOMIC DNA]</scope>
    <source>
        <strain evidence="3">CGMCC 4.7139</strain>
    </source>
</reference>
<gene>
    <name evidence="2" type="ORF">ACFO9E_03310</name>
</gene>
<dbReference type="Proteomes" id="UP001595993">
    <property type="component" value="Unassembled WGS sequence"/>
</dbReference>
<name>A0ABV9G1D9_9ACTN</name>
<protein>
    <recommendedName>
        <fullName evidence="4">Secreted protein</fullName>
    </recommendedName>
</protein>
<feature type="signal peptide" evidence="1">
    <location>
        <begin position="1"/>
        <end position="31"/>
    </location>
</feature>
<evidence type="ECO:0000313" key="3">
    <source>
        <dbReference type="Proteomes" id="UP001595993"/>
    </source>
</evidence>
<evidence type="ECO:0000313" key="2">
    <source>
        <dbReference type="EMBL" id="MFC4606860.1"/>
    </source>
</evidence>
<proteinExistence type="predicted"/>
<keyword evidence="1" id="KW-0732">Signal</keyword>
<keyword evidence="3" id="KW-1185">Reference proteome</keyword>
<dbReference type="EMBL" id="JBHSFE010000004">
    <property type="protein sequence ID" value="MFC4606860.1"/>
    <property type="molecule type" value="Genomic_DNA"/>
</dbReference>
<evidence type="ECO:0008006" key="4">
    <source>
        <dbReference type="Google" id="ProtNLM"/>
    </source>
</evidence>
<evidence type="ECO:0000256" key="1">
    <source>
        <dbReference type="SAM" id="SignalP"/>
    </source>
</evidence>
<comment type="caution">
    <text evidence="2">The sequence shown here is derived from an EMBL/GenBank/DDBJ whole genome shotgun (WGS) entry which is preliminary data.</text>
</comment>
<accession>A0ABV9G1D9</accession>
<dbReference type="RefSeq" id="WP_381191416.1">
    <property type="nucleotide sequence ID" value="NZ_JBHSFE010000004.1"/>
</dbReference>